<evidence type="ECO:0000256" key="4">
    <source>
        <dbReference type="ARBA" id="ARBA00022833"/>
    </source>
</evidence>
<dbReference type="CDD" id="cd01025">
    <property type="entry name" value="TOPRIM_recR"/>
    <property type="match status" value="1"/>
</dbReference>
<sequence length="198" mass="21275">MLTIEPIARLTTQLSRLPGIGQKTAQRLAYHILDMPVSQAQELAAAIVAAREKVKDCPICGTYTDVVPCPICTDDARDGSVLCVVCDAKDVLAMERTREFCGKYHVLHGVLSPVDGVGPGDIRINELIERVKLGGVKEVILATNPDVEGEATASYIARLLKPMGVACTRIAHGIPIGGNLEYTDEVTLAKAMEGRRPL</sequence>
<keyword evidence="1" id="KW-0479">Metal-binding</keyword>
<dbReference type="InterPro" id="IPR006171">
    <property type="entry name" value="TOPRIM_dom"/>
</dbReference>
<keyword evidence="6" id="KW-0234">DNA repair</keyword>
<dbReference type="PANTHER" id="PTHR30446">
    <property type="entry name" value="RECOMBINATION PROTEIN RECR"/>
    <property type="match status" value="1"/>
</dbReference>
<dbReference type="PROSITE" id="PS01300">
    <property type="entry name" value="RECR"/>
    <property type="match status" value="1"/>
</dbReference>
<dbReference type="HAMAP" id="MF_00017">
    <property type="entry name" value="RecR"/>
    <property type="match status" value="1"/>
</dbReference>
<dbReference type="Gene3D" id="1.10.8.420">
    <property type="entry name" value="RecR Domain 1"/>
    <property type="match status" value="1"/>
</dbReference>
<comment type="caution">
    <text evidence="8">The sequence shown here is derived from an EMBL/GenBank/DDBJ whole genome shotgun (WGS) entry which is preliminary data.</text>
</comment>
<dbReference type="Pfam" id="PF02132">
    <property type="entry name" value="RecR_ZnF"/>
    <property type="match status" value="1"/>
</dbReference>
<evidence type="ECO:0000259" key="7">
    <source>
        <dbReference type="PROSITE" id="PS50880"/>
    </source>
</evidence>
<dbReference type="SMART" id="SM00493">
    <property type="entry name" value="TOPRIM"/>
    <property type="match status" value="1"/>
</dbReference>
<dbReference type="InterPro" id="IPR000093">
    <property type="entry name" value="DNA_Rcmb_RecR"/>
</dbReference>
<keyword evidence="3" id="KW-0863">Zinc-finger</keyword>
<keyword evidence="2" id="KW-0227">DNA damage</keyword>
<dbReference type="GO" id="GO:0003677">
    <property type="term" value="F:DNA binding"/>
    <property type="evidence" value="ECO:0007669"/>
    <property type="project" value="InterPro"/>
</dbReference>
<dbReference type="GO" id="GO:0006310">
    <property type="term" value="P:DNA recombination"/>
    <property type="evidence" value="ECO:0007669"/>
    <property type="project" value="UniProtKB-KW"/>
</dbReference>
<keyword evidence="5" id="KW-0233">DNA recombination</keyword>
<evidence type="ECO:0000256" key="2">
    <source>
        <dbReference type="ARBA" id="ARBA00022763"/>
    </source>
</evidence>
<name>A0A644ZSE5_9ZZZZ</name>
<evidence type="ECO:0000256" key="6">
    <source>
        <dbReference type="ARBA" id="ARBA00023204"/>
    </source>
</evidence>
<evidence type="ECO:0000256" key="5">
    <source>
        <dbReference type="ARBA" id="ARBA00023172"/>
    </source>
</evidence>
<keyword evidence="4" id="KW-0862">Zinc</keyword>
<dbReference type="GO" id="GO:0006281">
    <property type="term" value="P:DNA repair"/>
    <property type="evidence" value="ECO:0007669"/>
    <property type="project" value="UniProtKB-KW"/>
</dbReference>
<dbReference type="Gene3D" id="6.10.250.240">
    <property type="match status" value="1"/>
</dbReference>
<dbReference type="Gene3D" id="3.40.1360.10">
    <property type="match status" value="1"/>
</dbReference>
<dbReference type="AlphaFoldDB" id="A0A644ZSE5"/>
<gene>
    <name evidence="8" type="primary">recR_28</name>
    <name evidence="8" type="ORF">SDC9_90459</name>
</gene>
<evidence type="ECO:0000256" key="3">
    <source>
        <dbReference type="ARBA" id="ARBA00022771"/>
    </source>
</evidence>
<dbReference type="Pfam" id="PF21176">
    <property type="entry name" value="RecR_HhH"/>
    <property type="match status" value="1"/>
</dbReference>
<evidence type="ECO:0000313" key="8">
    <source>
        <dbReference type="EMBL" id="MPM43782.1"/>
    </source>
</evidence>
<dbReference type="InterPro" id="IPR023627">
    <property type="entry name" value="Rcmb_RecR"/>
</dbReference>
<dbReference type="GO" id="GO:0008270">
    <property type="term" value="F:zinc ion binding"/>
    <property type="evidence" value="ECO:0007669"/>
    <property type="project" value="UniProtKB-KW"/>
</dbReference>
<proteinExistence type="inferred from homology"/>
<dbReference type="PANTHER" id="PTHR30446:SF0">
    <property type="entry name" value="RECOMBINATION PROTEIN RECR"/>
    <property type="match status" value="1"/>
</dbReference>
<accession>A0A644ZSE5</accession>
<dbReference type="EMBL" id="VSSQ01010232">
    <property type="protein sequence ID" value="MPM43782.1"/>
    <property type="molecule type" value="Genomic_DNA"/>
</dbReference>
<dbReference type="InterPro" id="IPR034137">
    <property type="entry name" value="TOPRIM_RecR"/>
</dbReference>
<dbReference type="PROSITE" id="PS50880">
    <property type="entry name" value="TOPRIM"/>
    <property type="match status" value="1"/>
</dbReference>
<evidence type="ECO:0000256" key="1">
    <source>
        <dbReference type="ARBA" id="ARBA00022723"/>
    </source>
</evidence>
<dbReference type="Pfam" id="PF13662">
    <property type="entry name" value="Toprim_4"/>
    <property type="match status" value="1"/>
</dbReference>
<dbReference type="InterPro" id="IPR015967">
    <property type="entry name" value="Rcmb_RecR_Znf"/>
</dbReference>
<protein>
    <submittedName>
        <fullName evidence="8">Recombination protein RecR</fullName>
    </submittedName>
</protein>
<dbReference type="Pfam" id="PF21175">
    <property type="entry name" value="RecR_C"/>
    <property type="match status" value="1"/>
</dbReference>
<dbReference type="SUPFAM" id="SSF111304">
    <property type="entry name" value="Recombination protein RecR"/>
    <property type="match status" value="1"/>
</dbReference>
<reference evidence="8" key="1">
    <citation type="submission" date="2019-08" db="EMBL/GenBank/DDBJ databases">
        <authorList>
            <person name="Kucharzyk K."/>
            <person name="Murdoch R.W."/>
            <person name="Higgins S."/>
            <person name="Loffler F."/>
        </authorList>
    </citation>
    <scope>NUCLEOTIDE SEQUENCE</scope>
</reference>
<feature type="domain" description="Toprim" evidence="7">
    <location>
        <begin position="80"/>
        <end position="175"/>
    </location>
</feature>
<organism evidence="8">
    <name type="scientific">bioreactor metagenome</name>
    <dbReference type="NCBI Taxonomy" id="1076179"/>
    <lineage>
        <taxon>unclassified sequences</taxon>
        <taxon>metagenomes</taxon>
        <taxon>ecological metagenomes</taxon>
    </lineage>
</organism>
<dbReference type="NCBIfam" id="TIGR00615">
    <property type="entry name" value="recR"/>
    <property type="match status" value="1"/>
</dbReference>